<dbReference type="RefSeq" id="WP_213983327.1">
    <property type="nucleotide sequence ID" value="NZ_JAFMNX010000001.1"/>
</dbReference>
<dbReference type="PANTHER" id="PTHR30502:SF0">
    <property type="entry name" value="PHOSPHOENOLPYRUVATE CARBOXYLASE FAMILY PROTEIN"/>
    <property type="match status" value="1"/>
</dbReference>
<dbReference type="PANTHER" id="PTHR30502">
    <property type="entry name" value="2-KETO-3-DEOXY-L-RHAMNONATE ALDOLASE"/>
    <property type="match status" value="1"/>
</dbReference>
<dbReference type="SUPFAM" id="SSF51621">
    <property type="entry name" value="Phosphoenolpyruvate/pyruvate domain"/>
    <property type="match status" value="1"/>
</dbReference>
<keyword evidence="6" id="KW-1185">Reference proteome</keyword>
<keyword evidence="2" id="KW-0479">Metal-binding</keyword>
<evidence type="ECO:0000256" key="3">
    <source>
        <dbReference type="ARBA" id="ARBA00023239"/>
    </source>
</evidence>
<reference evidence="5 6" key="1">
    <citation type="submission" date="2021-03" db="EMBL/GenBank/DDBJ databases">
        <title>Tianweitania aestuarii sp. nov., isolated from a tidal flat.</title>
        <authorList>
            <person name="Park S."/>
            <person name="Yoon J.-H."/>
        </authorList>
    </citation>
    <scope>NUCLEOTIDE SEQUENCE [LARGE SCALE GENOMIC DNA]</scope>
    <source>
        <strain evidence="5 6">BSSL-BM11</strain>
    </source>
</reference>
<evidence type="ECO:0000259" key="4">
    <source>
        <dbReference type="Pfam" id="PF03328"/>
    </source>
</evidence>
<organism evidence="5 6">
    <name type="scientific">Tianweitania aestuarii</name>
    <dbReference type="NCBI Taxonomy" id="2814886"/>
    <lineage>
        <taxon>Bacteria</taxon>
        <taxon>Pseudomonadati</taxon>
        <taxon>Pseudomonadota</taxon>
        <taxon>Alphaproteobacteria</taxon>
        <taxon>Hyphomicrobiales</taxon>
        <taxon>Phyllobacteriaceae</taxon>
        <taxon>Tianweitania</taxon>
    </lineage>
</organism>
<comment type="similarity">
    <text evidence="1">Belongs to the HpcH/HpaI aldolase family.</text>
</comment>
<dbReference type="InterPro" id="IPR005000">
    <property type="entry name" value="Aldolase/citrate-lyase_domain"/>
</dbReference>
<dbReference type="InterPro" id="IPR015813">
    <property type="entry name" value="Pyrv/PenolPyrv_kinase-like_dom"/>
</dbReference>
<evidence type="ECO:0000256" key="1">
    <source>
        <dbReference type="ARBA" id="ARBA00005568"/>
    </source>
</evidence>
<dbReference type="InterPro" id="IPR050251">
    <property type="entry name" value="HpcH-HpaI_aldolase"/>
</dbReference>
<protein>
    <submittedName>
        <fullName evidence="5">4-hydroxy-2-oxovalerate aldolase</fullName>
    </submittedName>
</protein>
<keyword evidence="3" id="KW-0456">Lyase</keyword>
<evidence type="ECO:0000313" key="5">
    <source>
        <dbReference type="EMBL" id="MBS9719713.1"/>
    </source>
</evidence>
<dbReference type="Proteomes" id="UP001297272">
    <property type="component" value="Unassembled WGS sequence"/>
</dbReference>
<gene>
    <name evidence="5" type="ORF">JYU29_03320</name>
</gene>
<dbReference type="Gene3D" id="3.20.20.60">
    <property type="entry name" value="Phosphoenolpyruvate-binding domains"/>
    <property type="match status" value="1"/>
</dbReference>
<dbReference type="Pfam" id="PF03328">
    <property type="entry name" value="HpcH_HpaI"/>
    <property type="match status" value="1"/>
</dbReference>
<sequence>MVLQFGKDFRDRLLGQAPVFGAWLSIPHPTIVEVMARLDVDFLLMDAEHSAIEVSALSTLLPAADLRGKPVIFRPRSQASAEIKSALDAGAAGVMVPMVESAEEACAIVAACKYAPLGKRGIGPWRASGYYDHFGDYLANANDATTVIVQLESVKGLDAVEAIAAVEGIDILYVGPADLASSLGAPLGEMKGPLLEACARVAKAARENGKIAAIDVGEVDHIPQLRDLGFSFFTIGSDVDFIQKAGRALVSDLSCFCKA</sequence>
<evidence type="ECO:0000256" key="2">
    <source>
        <dbReference type="ARBA" id="ARBA00022723"/>
    </source>
</evidence>
<dbReference type="EMBL" id="JAFMNX010000001">
    <property type="protein sequence ID" value="MBS9719713.1"/>
    <property type="molecule type" value="Genomic_DNA"/>
</dbReference>
<name>A0ABS5RRP3_9HYPH</name>
<accession>A0ABS5RRP3</accession>
<feature type="domain" description="HpcH/HpaI aldolase/citrate lyase" evidence="4">
    <location>
        <begin position="21"/>
        <end position="240"/>
    </location>
</feature>
<evidence type="ECO:0000313" key="6">
    <source>
        <dbReference type="Proteomes" id="UP001297272"/>
    </source>
</evidence>
<comment type="caution">
    <text evidence="5">The sequence shown here is derived from an EMBL/GenBank/DDBJ whole genome shotgun (WGS) entry which is preliminary data.</text>
</comment>
<dbReference type="InterPro" id="IPR040442">
    <property type="entry name" value="Pyrv_kinase-like_dom_sf"/>
</dbReference>
<proteinExistence type="inferred from homology"/>